<comment type="caution">
    <text evidence="2">The sequence shown here is derived from an EMBL/GenBank/DDBJ whole genome shotgun (WGS) entry which is preliminary data.</text>
</comment>
<proteinExistence type="predicted"/>
<reference evidence="2 3" key="1">
    <citation type="journal article" date="2016" name="Nat. Commun.">
        <title>Thousands of microbial genomes shed light on interconnected biogeochemical processes in an aquifer system.</title>
        <authorList>
            <person name="Anantharaman K."/>
            <person name="Brown C.T."/>
            <person name="Hug L.A."/>
            <person name="Sharon I."/>
            <person name="Castelle C.J."/>
            <person name="Probst A.J."/>
            <person name="Thomas B.C."/>
            <person name="Singh A."/>
            <person name="Wilkins M.J."/>
            <person name="Karaoz U."/>
            <person name="Brodie E.L."/>
            <person name="Williams K.H."/>
            <person name="Hubbard S.S."/>
            <person name="Banfield J.F."/>
        </authorList>
    </citation>
    <scope>NUCLEOTIDE SEQUENCE [LARGE SCALE GENOMIC DNA]</scope>
</reference>
<dbReference type="STRING" id="1798480.A2851_02550"/>
<protein>
    <submittedName>
        <fullName evidence="2">Uncharacterized protein</fullName>
    </submittedName>
</protein>
<evidence type="ECO:0000313" key="3">
    <source>
        <dbReference type="Proteomes" id="UP000176863"/>
    </source>
</evidence>
<feature type="region of interest" description="Disordered" evidence="1">
    <location>
        <begin position="1"/>
        <end position="52"/>
    </location>
</feature>
<organism evidence="2 3">
    <name type="scientific">Candidatus Kaiserbacteria bacterium RIFCSPHIGHO2_01_FULL_53_29</name>
    <dbReference type="NCBI Taxonomy" id="1798480"/>
    <lineage>
        <taxon>Bacteria</taxon>
        <taxon>Candidatus Kaiseribacteriota</taxon>
    </lineage>
</organism>
<evidence type="ECO:0000313" key="2">
    <source>
        <dbReference type="EMBL" id="OGG53742.1"/>
    </source>
</evidence>
<name>A0A1F6CY33_9BACT</name>
<sequence>MHIKRPCSSAQADSASIGRTGEVVSTQNAKATAVASPKVQDGRKKTAIATPHSNLRKRSRLRYATAVNKVAITTLNATLHTAHSKKVRSMLGSPFSFCPVHSGCT</sequence>
<accession>A0A1F6CY33</accession>
<gene>
    <name evidence="2" type="ORF">A2851_02550</name>
</gene>
<evidence type="ECO:0000256" key="1">
    <source>
        <dbReference type="SAM" id="MobiDB-lite"/>
    </source>
</evidence>
<dbReference type="Proteomes" id="UP000176863">
    <property type="component" value="Unassembled WGS sequence"/>
</dbReference>
<dbReference type="AlphaFoldDB" id="A0A1F6CY33"/>
<dbReference type="EMBL" id="MFKT01000009">
    <property type="protein sequence ID" value="OGG53742.1"/>
    <property type="molecule type" value="Genomic_DNA"/>
</dbReference>